<dbReference type="SUPFAM" id="SSF90123">
    <property type="entry name" value="ABC transporter transmembrane region"/>
    <property type="match status" value="1"/>
</dbReference>
<dbReference type="RefSeq" id="WP_149735125.1">
    <property type="nucleotide sequence ID" value="NZ_FQZD01000019.1"/>
</dbReference>
<dbReference type="AlphaFoldDB" id="A0A1M6ITR8"/>
<sequence length="577" mass="65781">MRIEKLATLKNAWKLAKGYWVSEERWRARGLLAAIVALNLGIVYINVLINAWRNTFYNVLNERNKDGFISALGDFSLLAGIFIVIAGYQLYLRMMLTIRWRKWLTKQYLGDWLSNQTFYRMKLVDRENTDNPDQRISEDINLFVSHALTLSLGLLREGVTLVSFIVILWHMSGTLEIPLGQTVFVVSGYLVWAAIAYAGLGTWLTVKLGKPLVSLNFIQQRYEADFRFSLMRLRENSESVALYKGQQEEEKNFIARFQQVFGNYWKLMNLNKRLTWFTAGYGQLSIIFGILVAAPRYFANKISLGEMFQIADAYGTVQSSLSFFIDSFTQLAEWKAVIDRLGQFSTNMEKVQTLRNEVAEPEIRRQAQLELAVEELDVLRPDGHRLLADFSLRLLPGESLLVSGPSGCGKSTLLRALAGIWPFGRGTITFPADKQAFFLPQKSYIPIATLRQAIGYPGLTRPVEDDQLRLVLEECRLSFLAGRLDDMEDWAQVLSLGEQQRLAFARVLLQQPDILILDEATTALDEPTEQQLYRLLKERLPQAILISVGHRSTLFQYHQTKLELDGRGGWTILPVGA</sequence>
<feature type="domain" description="ABC transporter" evidence="9">
    <location>
        <begin position="371"/>
        <end position="576"/>
    </location>
</feature>
<dbReference type="InterPro" id="IPR036640">
    <property type="entry name" value="ABC1_TM_sf"/>
</dbReference>
<evidence type="ECO:0000256" key="7">
    <source>
        <dbReference type="ARBA" id="ARBA00023136"/>
    </source>
</evidence>
<accession>A0A1M6ITR8</accession>
<gene>
    <name evidence="11" type="ORF">SAMN02745170_02400</name>
</gene>
<dbReference type="GO" id="GO:0005524">
    <property type="term" value="F:ATP binding"/>
    <property type="evidence" value="ECO:0007669"/>
    <property type="project" value="UniProtKB-KW"/>
</dbReference>
<feature type="transmembrane region" description="Helical" evidence="8">
    <location>
        <begin position="274"/>
        <end position="294"/>
    </location>
</feature>
<dbReference type="PROSITE" id="PS00211">
    <property type="entry name" value="ABC_TRANSPORTER_1"/>
    <property type="match status" value="1"/>
</dbReference>
<dbReference type="InterPro" id="IPR017871">
    <property type="entry name" value="ABC_transporter-like_CS"/>
</dbReference>
<comment type="subcellular location">
    <subcellularLocation>
        <location evidence="1">Cell membrane</location>
        <topology evidence="1">Multi-pass membrane protein</topology>
    </subcellularLocation>
</comment>
<keyword evidence="12" id="KW-1185">Reference proteome</keyword>
<dbReference type="Pfam" id="PF06472">
    <property type="entry name" value="ABC_membrane_2"/>
    <property type="match status" value="1"/>
</dbReference>
<keyword evidence="7 8" id="KW-0472">Membrane</keyword>
<evidence type="ECO:0000256" key="6">
    <source>
        <dbReference type="ARBA" id="ARBA00022989"/>
    </source>
</evidence>
<dbReference type="Pfam" id="PF00005">
    <property type="entry name" value="ABC_tran"/>
    <property type="match status" value="1"/>
</dbReference>
<keyword evidence="6 8" id="KW-1133">Transmembrane helix</keyword>
<evidence type="ECO:0000256" key="1">
    <source>
        <dbReference type="ARBA" id="ARBA00004651"/>
    </source>
</evidence>
<keyword evidence="4" id="KW-0547">Nucleotide-binding</keyword>
<evidence type="ECO:0000313" key="11">
    <source>
        <dbReference type="EMBL" id="SHJ37825.1"/>
    </source>
</evidence>
<dbReference type="InterPro" id="IPR003439">
    <property type="entry name" value="ABC_transporter-like_ATP-bd"/>
</dbReference>
<feature type="transmembrane region" description="Helical" evidence="8">
    <location>
        <begin position="69"/>
        <end position="92"/>
    </location>
</feature>
<evidence type="ECO:0000259" key="10">
    <source>
        <dbReference type="PROSITE" id="PS50929"/>
    </source>
</evidence>
<dbReference type="GO" id="GO:0140359">
    <property type="term" value="F:ABC-type transporter activity"/>
    <property type="evidence" value="ECO:0007669"/>
    <property type="project" value="InterPro"/>
</dbReference>
<dbReference type="OrthoDB" id="9810134at2"/>
<organism evidence="11 12">
    <name type="scientific">Propionispora hippei DSM 15287</name>
    <dbReference type="NCBI Taxonomy" id="1123003"/>
    <lineage>
        <taxon>Bacteria</taxon>
        <taxon>Bacillati</taxon>
        <taxon>Bacillota</taxon>
        <taxon>Negativicutes</taxon>
        <taxon>Selenomonadales</taxon>
        <taxon>Sporomusaceae</taxon>
        <taxon>Propionispora</taxon>
    </lineage>
</organism>
<evidence type="ECO:0000259" key="9">
    <source>
        <dbReference type="PROSITE" id="PS50893"/>
    </source>
</evidence>
<dbReference type="GO" id="GO:0005886">
    <property type="term" value="C:plasma membrane"/>
    <property type="evidence" value="ECO:0007669"/>
    <property type="project" value="UniProtKB-SubCell"/>
</dbReference>
<evidence type="ECO:0000256" key="5">
    <source>
        <dbReference type="ARBA" id="ARBA00022840"/>
    </source>
</evidence>
<dbReference type="PROSITE" id="PS50893">
    <property type="entry name" value="ABC_TRANSPORTER_2"/>
    <property type="match status" value="1"/>
</dbReference>
<feature type="transmembrane region" description="Helical" evidence="8">
    <location>
        <begin position="154"/>
        <end position="171"/>
    </location>
</feature>
<evidence type="ECO:0000256" key="4">
    <source>
        <dbReference type="ARBA" id="ARBA00022741"/>
    </source>
</evidence>
<dbReference type="PANTHER" id="PTHR11384">
    <property type="entry name" value="ATP-BINDING CASSETTE, SUB-FAMILY D MEMBER"/>
    <property type="match status" value="1"/>
</dbReference>
<dbReference type="SUPFAM" id="SSF52540">
    <property type="entry name" value="P-loop containing nucleoside triphosphate hydrolases"/>
    <property type="match status" value="1"/>
</dbReference>
<dbReference type="InterPro" id="IPR027417">
    <property type="entry name" value="P-loop_NTPase"/>
</dbReference>
<dbReference type="InterPro" id="IPR050835">
    <property type="entry name" value="ABC_transporter_sub-D"/>
</dbReference>
<keyword evidence="3 8" id="KW-0812">Transmembrane</keyword>
<dbReference type="PROSITE" id="PS50929">
    <property type="entry name" value="ABC_TM1F"/>
    <property type="match status" value="1"/>
</dbReference>
<dbReference type="EMBL" id="FQZD01000019">
    <property type="protein sequence ID" value="SHJ37825.1"/>
    <property type="molecule type" value="Genomic_DNA"/>
</dbReference>
<dbReference type="SMART" id="SM00382">
    <property type="entry name" value="AAA"/>
    <property type="match status" value="1"/>
</dbReference>
<dbReference type="Gene3D" id="3.40.50.300">
    <property type="entry name" value="P-loop containing nucleotide triphosphate hydrolases"/>
    <property type="match status" value="1"/>
</dbReference>
<feature type="domain" description="ABC transmembrane type-1" evidence="10">
    <location>
        <begin position="33"/>
        <end position="333"/>
    </location>
</feature>
<dbReference type="GO" id="GO:0016887">
    <property type="term" value="F:ATP hydrolysis activity"/>
    <property type="evidence" value="ECO:0007669"/>
    <property type="project" value="InterPro"/>
</dbReference>
<proteinExistence type="predicted"/>
<evidence type="ECO:0000256" key="3">
    <source>
        <dbReference type="ARBA" id="ARBA00022692"/>
    </source>
</evidence>
<protein>
    <submittedName>
        <fullName evidence="11">Putative ATP-binding cassette transporter</fullName>
    </submittedName>
</protein>
<name>A0A1M6ITR8_9FIRM</name>
<feature type="transmembrane region" description="Helical" evidence="8">
    <location>
        <begin position="30"/>
        <end position="49"/>
    </location>
</feature>
<feature type="transmembrane region" description="Helical" evidence="8">
    <location>
        <begin position="183"/>
        <end position="206"/>
    </location>
</feature>
<evidence type="ECO:0000256" key="2">
    <source>
        <dbReference type="ARBA" id="ARBA00022448"/>
    </source>
</evidence>
<reference evidence="11 12" key="1">
    <citation type="submission" date="2016-11" db="EMBL/GenBank/DDBJ databases">
        <authorList>
            <person name="Varghese N."/>
            <person name="Submissions S."/>
        </authorList>
    </citation>
    <scope>NUCLEOTIDE SEQUENCE [LARGE SCALE GENOMIC DNA]</scope>
    <source>
        <strain evidence="11 12">DSM 15287</strain>
    </source>
</reference>
<dbReference type="InterPro" id="IPR003593">
    <property type="entry name" value="AAA+_ATPase"/>
</dbReference>
<evidence type="ECO:0000313" key="12">
    <source>
        <dbReference type="Proteomes" id="UP000322917"/>
    </source>
</evidence>
<dbReference type="Proteomes" id="UP000322917">
    <property type="component" value="Unassembled WGS sequence"/>
</dbReference>
<dbReference type="Gene3D" id="1.20.1560.10">
    <property type="entry name" value="ABC transporter type 1, transmembrane domain"/>
    <property type="match status" value="1"/>
</dbReference>
<dbReference type="PANTHER" id="PTHR11384:SF59">
    <property type="entry name" value="LYSOSOMAL COBALAMIN TRANSPORTER ABCD4"/>
    <property type="match status" value="1"/>
</dbReference>
<keyword evidence="5 11" id="KW-0067">ATP-binding</keyword>
<dbReference type="CDD" id="cd03223">
    <property type="entry name" value="ABCD_peroxisomal_ALDP"/>
    <property type="match status" value="1"/>
</dbReference>
<keyword evidence="2" id="KW-0813">Transport</keyword>
<evidence type="ECO:0000256" key="8">
    <source>
        <dbReference type="SAM" id="Phobius"/>
    </source>
</evidence>
<dbReference type="InterPro" id="IPR011527">
    <property type="entry name" value="ABC1_TM_dom"/>
</dbReference>